<dbReference type="GO" id="GO:0030288">
    <property type="term" value="C:outer membrane-bounded periplasmic space"/>
    <property type="evidence" value="ECO:0007669"/>
    <property type="project" value="UniProtKB-ARBA"/>
</dbReference>
<protein>
    <submittedName>
        <fullName evidence="6">ABC transporter substrate-binding protein</fullName>
    </submittedName>
</protein>
<keyword evidence="4" id="KW-1133">Transmembrane helix</keyword>
<keyword evidence="4" id="KW-0812">Transmembrane</keyword>
<sequence>MARRLTVKNFFLFLSLSLLGVLILLAMYMIDRQWLKLAEINQALTEQAKDLRRLHQLLYKAAATNGLATTTKKNDTADIPLVFHRAYAATQQPDYSSGDWLIQAFSVGLKTLTPLVSSDAYAAEIQNYVLESLLSRNPESLEWQGLLAHDWSINEDKLTIQFHLRKGLTFSDGEPLTAKDIAFSFAFIMNPAIAAPRERAYYNKLESVTALSSDLVEFKFKEPYFDSLALAGSLPVLPQHFYESYLDQPEKFNQSKGLLLGSGPYRLKDPKGWTPDQGLVELEYNSRYWGPVQPSANKLLWKVIANDSARLTTFRNGNIDIYSARPLEYQKLLKDHSFTEHTQHFEYRNPTAGYNFIAWNEERDGQPTRFADRRVRQAMTALTDQARIINQIMEGYADPAISPFNPSSPQHDPTLTPQPFNLTKAKNLLAQAGYADRNGDGVIEDIEGKPFQFKLVFFQDLDDTRRLILLLKDLYAHAGILLEPEPAEWPVMLDKINKKDFDAITIGWTGGIEIDIYPMFHSSQTIIGGDNFIGYRNLKLDALIDQARTTINESERMDLWQNCERILYEDQPYTFLLRSKSLVFVDQRIRNVKTTQLGLNLGITPVEWYIPKAEQKYTTH</sequence>
<evidence type="ECO:0000256" key="4">
    <source>
        <dbReference type="SAM" id="Phobius"/>
    </source>
</evidence>
<feature type="transmembrane region" description="Helical" evidence="4">
    <location>
        <begin position="12"/>
        <end position="30"/>
    </location>
</feature>
<evidence type="ECO:0000259" key="5">
    <source>
        <dbReference type="Pfam" id="PF00496"/>
    </source>
</evidence>
<feature type="domain" description="Solute-binding protein family 5" evidence="5">
    <location>
        <begin position="143"/>
        <end position="511"/>
    </location>
</feature>
<dbReference type="KEGG" id="ntt:TAO_0110"/>
<keyword evidence="4" id="KW-0472">Membrane</keyword>
<dbReference type="Pfam" id="PF00496">
    <property type="entry name" value="SBP_bac_5"/>
    <property type="match status" value="1"/>
</dbReference>
<evidence type="ECO:0000256" key="3">
    <source>
        <dbReference type="ARBA" id="ARBA00022729"/>
    </source>
</evidence>
<organism evidence="6 7">
    <name type="scientific">Candidatus Nitrosoglobus terrae</name>
    <dbReference type="NCBI Taxonomy" id="1630141"/>
    <lineage>
        <taxon>Bacteria</taxon>
        <taxon>Pseudomonadati</taxon>
        <taxon>Pseudomonadota</taxon>
        <taxon>Gammaproteobacteria</taxon>
        <taxon>Chromatiales</taxon>
        <taxon>Chromatiaceae</taxon>
        <taxon>Candidatus Nitrosoglobus</taxon>
    </lineage>
</organism>
<dbReference type="Gene3D" id="3.40.190.10">
    <property type="entry name" value="Periplasmic binding protein-like II"/>
    <property type="match status" value="1"/>
</dbReference>
<proteinExistence type="inferred from homology"/>
<dbReference type="Gene3D" id="3.90.76.10">
    <property type="entry name" value="Dipeptide-binding Protein, Domain 1"/>
    <property type="match status" value="1"/>
</dbReference>
<dbReference type="PANTHER" id="PTHR30290">
    <property type="entry name" value="PERIPLASMIC BINDING COMPONENT OF ABC TRANSPORTER"/>
    <property type="match status" value="1"/>
</dbReference>
<evidence type="ECO:0000313" key="6">
    <source>
        <dbReference type="EMBL" id="BAW79480.1"/>
    </source>
</evidence>
<dbReference type="Gene3D" id="3.10.105.10">
    <property type="entry name" value="Dipeptide-binding Protein, Domain 3"/>
    <property type="match status" value="1"/>
</dbReference>
<dbReference type="GO" id="GO:0015833">
    <property type="term" value="P:peptide transport"/>
    <property type="evidence" value="ECO:0007669"/>
    <property type="project" value="TreeGrafter"/>
</dbReference>
<dbReference type="InterPro" id="IPR000914">
    <property type="entry name" value="SBP_5_dom"/>
</dbReference>
<dbReference type="EMBL" id="AP014836">
    <property type="protein sequence ID" value="BAW79480.1"/>
    <property type="molecule type" value="Genomic_DNA"/>
</dbReference>
<dbReference type="PIRSF" id="PIRSF002741">
    <property type="entry name" value="MppA"/>
    <property type="match status" value="1"/>
</dbReference>
<accession>A0A1Q2SK46</accession>
<dbReference type="SUPFAM" id="SSF53850">
    <property type="entry name" value="Periplasmic binding protein-like II"/>
    <property type="match status" value="1"/>
</dbReference>
<dbReference type="OrthoDB" id="9801912at2"/>
<evidence type="ECO:0000256" key="2">
    <source>
        <dbReference type="ARBA" id="ARBA00022448"/>
    </source>
</evidence>
<evidence type="ECO:0000256" key="1">
    <source>
        <dbReference type="ARBA" id="ARBA00005695"/>
    </source>
</evidence>
<comment type="similarity">
    <text evidence="1">Belongs to the bacterial solute-binding protein 5 family.</text>
</comment>
<keyword evidence="7" id="KW-1185">Reference proteome</keyword>
<dbReference type="GO" id="GO:0043190">
    <property type="term" value="C:ATP-binding cassette (ABC) transporter complex"/>
    <property type="evidence" value="ECO:0007669"/>
    <property type="project" value="InterPro"/>
</dbReference>
<keyword evidence="3" id="KW-0732">Signal</keyword>
<reference evidence="6 7" key="1">
    <citation type="journal article" date="2017" name="ISME J.">
        <title>An acid-tolerant ammonia-oxidizing ?-proteobacterium from soil.</title>
        <authorList>
            <person name="Hayatsu M."/>
            <person name="Tago K."/>
            <person name="Uchiyama I."/>
            <person name="Toyoda A."/>
            <person name="Wang Y."/>
            <person name="Shimomura Y."/>
            <person name="Okubo T."/>
            <person name="Kurisu F."/>
            <person name="Hirono Y."/>
            <person name="Nonaka K."/>
            <person name="Akiyama H."/>
            <person name="Itoh T."/>
            <person name="Takami H."/>
        </authorList>
    </citation>
    <scope>NUCLEOTIDE SEQUENCE [LARGE SCALE GENOMIC DNA]</scope>
    <source>
        <strain evidence="6 7">TAO100</strain>
    </source>
</reference>
<dbReference type="PANTHER" id="PTHR30290:SF9">
    <property type="entry name" value="OLIGOPEPTIDE-BINDING PROTEIN APPA"/>
    <property type="match status" value="1"/>
</dbReference>
<keyword evidence="2" id="KW-0813">Transport</keyword>
<dbReference type="GO" id="GO:1904680">
    <property type="term" value="F:peptide transmembrane transporter activity"/>
    <property type="evidence" value="ECO:0007669"/>
    <property type="project" value="TreeGrafter"/>
</dbReference>
<gene>
    <name evidence="6" type="ORF">TAO_0110</name>
</gene>
<dbReference type="InterPro" id="IPR030678">
    <property type="entry name" value="Peptide/Ni-bd"/>
</dbReference>
<dbReference type="InterPro" id="IPR039424">
    <property type="entry name" value="SBP_5"/>
</dbReference>
<evidence type="ECO:0000313" key="7">
    <source>
        <dbReference type="Proteomes" id="UP000243679"/>
    </source>
</evidence>
<dbReference type="Proteomes" id="UP000243679">
    <property type="component" value="Chromosome"/>
</dbReference>
<dbReference type="AlphaFoldDB" id="A0A1Q2SK46"/>
<name>A0A1Q2SK46_9GAMM</name>